<dbReference type="EMBL" id="JACOIK010000002">
    <property type="protein sequence ID" value="MBD1431848.1"/>
    <property type="molecule type" value="Genomic_DNA"/>
</dbReference>
<dbReference type="GO" id="GO:0016787">
    <property type="term" value="F:hydrolase activity"/>
    <property type="evidence" value="ECO:0007669"/>
    <property type="project" value="UniProtKB-KW"/>
</dbReference>
<dbReference type="EC" id="3.2.1.89" evidence="3 6"/>
<evidence type="ECO:0000313" key="7">
    <source>
        <dbReference type="EMBL" id="MBD1431848.1"/>
    </source>
</evidence>
<name>A0ABR7YKY6_9SPHI</name>
<dbReference type="InterPro" id="IPR011683">
    <property type="entry name" value="Glyco_hydro_53"/>
</dbReference>
<dbReference type="PANTHER" id="PTHR34983:SF1">
    <property type="entry name" value="ARABINOGALACTAN ENDO-BETA-1,4-GALACTANASE A"/>
    <property type="match status" value="1"/>
</dbReference>
<proteinExistence type="inferred from homology"/>
<comment type="caution">
    <text evidence="7">The sequence shown here is derived from an EMBL/GenBank/DDBJ whole genome shotgun (WGS) entry which is preliminary data.</text>
</comment>
<evidence type="ECO:0000256" key="1">
    <source>
        <dbReference type="ARBA" id="ARBA00001695"/>
    </source>
</evidence>
<keyword evidence="8" id="KW-1185">Reference proteome</keyword>
<reference evidence="7 8" key="1">
    <citation type="submission" date="2020-08" db="EMBL/GenBank/DDBJ databases">
        <title>Sphingobacterium sp. DN00404 isolated from aquaculture water.</title>
        <authorList>
            <person name="Zhang M."/>
        </authorList>
    </citation>
    <scope>NUCLEOTIDE SEQUENCE [LARGE SCALE GENOMIC DNA]</scope>
    <source>
        <strain evidence="7 8">DN00404</strain>
    </source>
</reference>
<evidence type="ECO:0000256" key="6">
    <source>
        <dbReference type="RuleBase" id="RU361192"/>
    </source>
</evidence>
<evidence type="ECO:0000256" key="4">
    <source>
        <dbReference type="ARBA" id="ARBA00022801"/>
    </source>
</evidence>
<dbReference type="SUPFAM" id="SSF51445">
    <property type="entry name" value="(Trans)glycosidases"/>
    <property type="match status" value="1"/>
</dbReference>
<evidence type="ECO:0000256" key="5">
    <source>
        <dbReference type="ARBA" id="ARBA00023295"/>
    </source>
</evidence>
<dbReference type="PROSITE" id="PS51257">
    <property type="entry name" value="PROKAR_LIPOPROTEIN"/>
    <property type="match status" value="1"/>
</dbReference>
<keyword evidence="5 6" id="KW-0326">Glycosidase</keyword>
<keyword evidence="4 6" id="KW-0378">Hydrolase</keyword>
<dbReference type="Gene3D" id="3.20.20.80">
    <property type="entry name" value="Glycosidases"/>
    <property type="match status" value="1"/>
</dbReference>
<sequence length="344" mass="38472">MKVYIKKLSWLWMCIGIFGVGSCKDDNAAPAAPDQDSFAKGADISWITEMEAAGVSFYNQAGMATDGLKLLRALGMNAVRLRVWVDPTNGWCNKEDVLVKAYRAHHLGMRIMVDFHYSDHWADPGQQNKPAAWESLSLNELKAAVAEHTKEVLQLLKDNGVTAEWVQVGNETGNGMLWEDGKASESMANYAALNNAGYDAVKTVFPEAKVIVHVHNGYDNSLFRWLFDGLKSNGGKWDVIGMSLYPDKDNWQERTQQCVQNMQDVIARYETEVMICEVGMSWDEENAAAAFLTELINRSRQFPAGQVLGVFYWEPLSYGGWNGYTLGAMDDSGRPTKALEAFKW</sequence>
<evidence type="ECO:0000256" key="2">
    <source>
        <dbReference type="ARBA" id="ARBA00010687"/>
    </source>
</evidence>
<dbReference type="Pfam" id="PF07745">
    <property type="entry name" value="Glyco_hydro_53"/>
    <property type="match status" value="1"/>
</dbReference>
<dbReference type="PANTHER" id="PTHR34983">
    <property type="entry name" value="ARABINOGALACTAN ENDO-BETA-1,4-GALACTANASE A"/>
    <property type="match status" value="1"/>
</dbReference>
<accession>A0ABR7YKY6</accession>
<comment type="catalytic activity">
    <reaction evidence="1 6">
        <text>The enzyme specifically hydrolyzes (1-&gt;4)-beta-D-galactosidic linkages in type I arabinogalactans.</text>
        <dbReference type="EC" id="3.2.1.89"/>
    </reaction>
</comment>
<gene>
    <name evidence="7" type="ORF">H8B06_03340</name>
</gene>
<dbReference type="InterPro" id="IPR017853">
    <property type="entry name" value="GH"/>
</dbReference>
<protein>
    <recommendedName>
        <fullName evidence="3 6">Arabinogalactan endo-beta-1,4-galactanase</fullName>
        <ecNumber evidence="3 6">3.2.1.89</ecNumber>
    </recommendedName>
</protein>
<comment type="similarity">
    <text evidence="2 6">Belongs to the glycosyl hydrolase 53 family.</text>
</comment>
<evidence type="ECO:0000256" key="3">
    <source>
        <dbReference type="ARBA" id="ARBA00012556"/>
    </source>
</evidence>
<dbReference type="Proteomes" id="UP000602759">
    <property type="component" value="Unassembled WGS sequence"/>
</dbReference>
<organism evidence="7 8">
    <name type="scientific">Sphingobacterium micropteri</name>
    <dbReference type="NCBI Taxonomy" id="2763501"/>
    <lineage>
        <taxon>Bacteria</taxon>
        <taxon>Pseudomonadati</taxon>
        <taxon>Bacteroidota</taxon>
        <taxon>Sphingobacteriia</taxon>
        <taxon>Sphingobacteriales</taxon>
        <taxon>Sphingobacteriaceae</taxon>
        <taxon>Sphingobacterium</taxon>
    </lineage>
</organism>
<evidence type="ECO:0000313" key="8">
    <source>
        <dbReference type="Proteomes" id="UP000602759"/>
    </source>
</evidence>
<dbReference type="RefSeq" id="WP_190992879.1">
    <property type="nucleotide sequence ID" value="NZ_JACOIK010000002.1"/>
</dbReference>